<sequence length="482" mass="54817">MAAQKKHKIASECRRFQTRWEMSIFSKKSTESSIMSVGIMRPNIRATHRTLVLNEHRKSSKWQLACKLKSSFFFRANKIQENATTASYEVGKLIAQHGKPFSDGDFIMQCLIKVTEIMCPEKVPEFNNVSLSRNTEVWRIEDLSANLKLQLRDKACAFDFYSIACNESTDATDTAQLLIFLRGVDDHFCCTSPKRHNYGKDIFEAVSEAVEKMGLKWDKLCGVTTDGAPAMTGKRKGMASLVCAKESGGEAVRMHCIIHQEALCAKTVQLGDVMNTVIKTVNIIRAKGLYHREFQAFLSDPAHSDVRWLSRGSVLQRFYLLRSEIDRFLKEKDRPLHELSDPLWLADLAFLVDLTHHLNTLNKNLQGKVVAGATTVCAHENLLILQFNRRFQDFSVNEKQIKLFSTPLLVDAEEVEEESPSLDNAKFPLMKLHAKRMMSFKTILRTRMMDSHLCEVLRVSITKLSPNMSVILQSKGQHHCSN</sequence>
<dbReference type="GeneTree" id="ENSGT00950000182812"/>
<dbReference type="InterPro" id="IPR012337">
    <property type="entry name" value="RNaseH-like_sf"/>
</dbReference>
<proteinExistence type="predicted"/>
<evidence type="ECO:0000313" key="2">
    <source>
        <dbReference type="Proteomes" id="UP000242638"/>
    </source>
</evidence>
<accession>A0A3P9NQ97</accession>
<dbReference type="Ensembl" id="ENSPRET00000011831.1">
    <property type="protein sequence ID" value="ENSPREP00000011702.1"/>
    <property type="gene ID" value="ENSPREG00000007923.1"/>
</dbReference>
<keyword evidence="2" id="KW-1185">Reference proteome</keyword>
<protein>
    <recommendedName>
        <fullName evidence="3">DUF4371 domain-containing protein</fullName>
    </recommendedName>
</protein>
<name>A0A3P9NQ97_POERE</name>
<dbReference type="SUPFAM" id="SSF53098">
    <property type="entry name" value="Ribonuclease H-like"/>
    <property type="match status" value="1"/>
</dbReference>
<reference evidence="2" key="1">
    <citation type="submission" date="2013-11" db="EMBL/GenBank/DDBJ databases">
        <title>The genomic landscape of the Guanapo guppy.</title>
        <authorList>
            <person name="Kuenstner A."/>
            <person name="Dreyer C."/>
        </authorList>
    </citation>
    <scope>NUCLEOTIDE SEQUENCE</scope>
    <source>
        <strain evidence="2">Guanapo</strain>
    </source>
</reference>
<dbReference type="AlphaFoldDB" id="A0A3P9NQ97"/>
<reference evidence="1" key="2">
    <citation type="submission" date="2025-08" db="UniProtKB">
        <authorList>
            <consortium name="Ensembl"/>
        </authorList>
    </citation>
    <scope>IDENTIFICATION</scope>
    <source>
        <strain evidence="1">Guanapo</strain>
    </source>
</reference>
<dbReference type="OMA" id="TKIECEY"/>
<dbReference type="PANTHER" id="PTHR45913:SF9">
    <property type="entry name" value="GENERAL TRANSCRIPTION FACTOR II-I REPEAT DOMAIN-CONTAINING PROTEIN 2-LIKE-RELATED"/>
    <property type="match status" value="1"/>
</dbReference>
<evidence type="ECO:0008006" key="3">
    <source>
        <dbReference type="Google" id="ProtNLM"/>
    </source>
</evidence>
<organism evidence="1 2">
    <name type="scientific">Poecilia reticulata</name>
    <name type="common">Guppy</name>
    <name type="synonym">Acanthophacelus reticulatus</name>
    <dbReference type="NCBI Taxonomy" id="8081"/>
    <lineage>
        <taxon>Eukaryota</taxon>
        <taxon>Metazoa</taxon>
        <taxon>Chordata</taxon>
        <taxon>Craniata</taxon>
        <taxon>Vertebrata</taxon>
        <taxon>Euteleostomi</taxon>
        <taxon>Actinopterygii</taxon>
        <taxon>Neopterygii</taxon>
        <taxon>Teleostei</taxon>
        <taxon>Neoteleostei</taxon>
        <taxon>Acanthomorphata</taxon>
        <taxon>Ovalentaria</taxon>
        <taxon>Atherinomorphae</taxon>
        <taxon>Cyprinodontiformes</taxon>
        <taxon>Poeciliidae</taxon>
        <taxon>Poeciliinae</taxon>
        <taxon>Poecilia</taxon>
    </lineage>
</organism>
<reference evidence="1" key="3">
    <citation type="submission" date="2025-09" db="UniProtKB">
        <authorList>
            <consortium name="Ensembl"/>
        </authorList>
    </citation>
    <scope>IDENTIFICATION</scope>
    <source>
        <strain evidence="1">Guanapo</strain>
    </source>
</reference>
<dbReference type="PANTHER" id="PTHR45913">
    <property type="entry name" value="EPM2A-INTERACTING PROTEIN 1"/>
    <property type="match status" value="1"/>
</dbReference>
<evidence type="ECO:0000313" key="1">
    <source>
        <dbReference type="Ensembl" id="ENSPREP00000011702.1"/>
    </source>
</evidence>
<dbReference type="Proteomes" id="UP000242638">
    <property type="component" value="Unassembled WGS sequence"/>
</dbReference>